<organism evidence="1 2">
    <name type="scientific">Rhizobium mongolense USDA 1844</name>
    <dbReference type="NCBI Taxonomy" id="1079460"/>
    <lineage>
        <taxon>Bacteria</taxon>
        <taxon>Pseudomonadati</taxon>
        <taxon>Pseudomonadota</taxon>
        <taxon>Alphaproteobacteria</taxon>
        <taxon>Hyphomicrobiales</taxon>
        <taxon>Rhizobiaceae</taxon>
        <taxon>Rhizobium/Agrobacterium group</taxon>
        <taxon>Rhizobium</taxon>
    </lineage>
</organism>
<gene>
    <name evidence="1" type="ORF">BCL32_0130</name>
</gene>
<comment type="caution">
    <text evidence="1">The sequence shown here is derived from an EMBL/GenBank/DDBJ whole genome shotgun (WGS) entry which is preliminary data.</text>
</comment>
<dbReference type="EMBL" id="VISO01000001">
    <property type="protein sequence ID" value="TVZ74813.1"/>
    <property type="molecule type" value="Genomic_DNA"/>
</dbReference>
<dbReference type="Proteomes" id="UP000319824">
    <property type="component" value="Unassembled WGS sequence"/>
</dbReference>
<sequence>MTAPSLSGKHMRKYLAKRAVPHMQDADGKVSTAYETLYEQLIDFGAHPNEKGFSMSSTIRRENGEVHIEAVYLHGDGLPLRSALRTTAQVGICVLRIGQTLYPQRFNDLDLDTELQAIMKRF</sequence>
<protein>
    <submittedName>
        <fullName evidence="1">Uncharacterized protein</fullName>
    </submittedName>
</protein>
<evidence type="ECO:0000313" key="1">
    <source>
        <dbReference type="EMBL" id="TVZ74813.1"/>
    </source>
</evidence>
<evidence type="ECO:0000313" key="2">
    <source>
        <dbReference type="Proteomes" id="UP000319824"/>
    </source>
</evidence>
<proteinExistence type="predicted"/>
<dbReference type="AlphaFoldDB" id="A0A559TJN1"/>
<reference evidence="1 2" key="1">
    <citation type="submission" date="2019-06" db="EMBL/GenBank/DDBJ databases">
        <title>Pac Bio to generate improved reference genome sequences for organisms with transposon mutant libraries (support for FEBA project).</title>
        <authorList>
            <person name="Blow M."/>
        </authorList>
    </citation>
    <scope>NUCLEOTIDE SEQUENCE [LARGE SCALE GENOMIC DNA]</scope>
    <source>
        <strain evidence="1 2">USDA 1844</strain>
    </source>
</reference>
<name>A0A559TJN1_9HYPH</name>
<accession>A0A559TJN1</accession>